<evidence type="ECO:0000313" key="10">
    <source>
        <dbReference type="Proteomes" id="UP001194696"/>
    </source>
</evidence>
<protein>
    <submittedName>
        <fullName evidence="9">Anaphase promoting complex subunit cdc16</fullName>
    </submittedName>
</protein>
<evidence type="ECO:0000256" key="8">
    <source>
        <dbReference type="SAM" id="MobiDB-lite"/>
    </source>
</evidence>
<evidence type="ECO:0000256" key="4">
    <source>
        <dbReference type="ARBA" id="ARBA00022786"/>
    </source>
</evidence>
<feature type="compositionally biased region" description="Polar residues" evidence="8">
    <location>
        <begin position="159"/>
        <end position="180"/>
    </location>
</feature>
<feature type="compositionally biased region" description="Low complexity" evidence="8">
    <location>
        <begin position="136"/>
        <end position="153"/>
    </location>
</feature>
<feature type="compositionally biased region" description="Polar residues" evidence="8">
    <location>
        <begin position="91"/>
        <end position="107"/>
    </location>
</feature>
<evidence type="ECO:0000256" key="3">
    <source>
        <dbReference type="ARBA" id="ARBA00022776"/>
    </source>
</evidence>
<feature type="repeat" description="TPR" evidence="7">
    <location>
        <begin position="756"/>
        <end position="789"/>
    </location>
</feature>
<feature type="repeat" description="TPR" evidence="7">
    <location>
        <begin position="654"/>
        <end position="687"/>
    </location>
</feature>
<evidence type="ECO:0000313" key="9">
    <source>
        <dbReference type="EMBL" id="KAG0280895.1"/>
    </source>
</evidence>
<dbReference type="InterPro" id="IPR019734">
    <property type="entry name" value="TPR_rpt"/>
</dbReference>
<keyword evidence="2" id="KW-0677">Repeat</keyword>
<dbReference type="Pfam" id="PF13424">
    <property type="entry name" value="TPR_12"/>
    <property type="match status" value="1"/>
</dbReference>
<feature type="compositionally biased region" description="Polar residues" evidence="8">
    <location>
        <begin position="9"/>
        <end position="75"/>
    </location>
</feature>
<dbReference type="Pfam" id="PF13181">
    <property type="entry name" value="TPR_8"/>
    <property type="match status" value="2"/>
</dbReference>
<dbReference type="Pfam" id="PF12895">
    <property type="entry name" value="ANAPC3"/>
    <property type="match status" value="1"/>
</dbReference>
<reference evidence="9 10" key="1">
    <citation type="journal article" date="2020" name="Fungal Divers.">
        <title>Resolving the Mortierellaceae phylogeny through synthesis of multi-gene phylogenetics and phylogenomics.</title>
        <authorList>
            <person name="Vandepol N."/>
            <person name="Liber J."/>
            <person name="Desiro A."/>
            <person name="Na H."/>
            <person name="Kennedy M."/>
            <person name="Barry K."/>
            <person name="Grigoriev I.V."/>
            <person name="Miller A.N."/>
            <person name="O'Donnell K."/>
            <person name="Stajich J.E."/>
            <person name="Bonito G."/>
        </authorList>
    </citation>
    <scope>NUCLEOTIDE SEQUENCE [LARGE SCALE GENOMIC DNA]</scope>
    <source>
        <strain evidence="9 10">AD045</strain>
    </source>
</reference>
<dbReference type="PANTHER" id="PTHR12558">
    <property type="entry name" value="CELL DIVISION CYCLE 16,23,27"/>
    <property type="match status" value="1"/>
</dbReference>
<dbReference type="Proteomes" id="UP001194696">
    <property type="component" value="Unassembled WGS sequence"/>
</dbReference>
<keyword evidence="10" id="KW-1185">Reference proteome</keyword>
<feature type="compositionally biased region" description="Gly residues" evidence="8">
    <location>
        <begin position="110"/>
        <end position="121"/>
    </location>
</feature>
<feature type="compositionally biased region" description="Gly residues" evidence="8">
    <location>
        <begin position="930"/>
        <end position="945"/>
    </location>
</feature>
<dbReference type="PANTHER" id="PTHR12558:SF9">
    <property type="entry name" value="CELL DIVISION CYCLE PROTEIN 16 HOMOLOG"/>
    <property type="match status" value="1"/>
</dbReference>
<dbReference type="PROSITE" id="PS50293">
    <property type="entry name" value="TPR_REGION"/>
    <property type="match status" value="1"/>
</dbReference>
<evidence type="ECO:0000256" key="7">
    <source>
        <dbReference type="PROSITE-ProRule" id="PRU00339"/>
    </source>
</evidence>
<evidence type="ECO:0000256" key="5">
    <source>
        <dbReference type="ARBA" id="ARBA00022803"/>
    </source>
</evidence>
<feature type="repeat" description="TPR" evidence="7">
    <location>
        <begin position="834"/>
        <end position="867"/>
    </location>
</feature>
<proteinExistence type="predicted"/>
<feature type="region of interest" description="Disordered" evidence="8">
    <location>
        <begin position="1"/>
        <end position="180"/>
    </location>
</feature>
<keyword evidence="6" id="KW-0131">Cell cycle</keyword>
<dbReference type="InterPro" id="IPR011990">
    <property type="entry name" value="TPR-like_helical_dom_sf"/>
</dbReference>
<feature type="repeat" description="TPR" evidence="7">
    <location>
        <begin position="797"/>
        <end position="830"/>
    </location>
</feature>
<keyword evidence="5 7" id="KW-0802">TPR repeat</keyword>
<evidence type="ECO:0000256" key="1">
    <source>
        <dbReference type="ARBA" id="ARBA00022618"/>
    </source>
</evidence>
<comment type="caution">
    <text evidence="9">The sequence shown here is derived from an EMBL/GenBank/DDBJ whole genome shotgun (WGS) entry which is preliminary data.</text>
</comment>
<keyword evidence="4" id="KW-0833">Ubl conjugation pathway</keyword>
<keyword evidence="3" id="KW-0498">Mitosis</keyword>
<sequence length="982" mass="106442">MAPNKRTRQPSTGSSSHGVEPTTPNTRQRQASSHGDTNQAAFQTPNNNYNSRLRATRSTPGPTHNQPPSAGSSSQAHGRAPGHGRGHGSGTWSMATSPNTSYTTPTRPSAGGGGGGGGGGYNDRTSFGTAGGGAAAPGSASSTASNATTPRAARGPTLPQFNLTRTTSANGSLNGPGTGNNSFNNAIASLVDLSPGGATSSAGGGPGVGQRTPNALTRKAHTISGNNAHSSSNQNMRVIPSPFAKSPASWLDISLPSPVKGYASAASSSNVFGAGGSYAMISTPGTGMRSIFGPGLSSIPGSARNEAQLVDDRHGDYGVFDAGHTSAVDFFAPEETNRSRYLDRDQDRELDTVGSMRAWRTDAMHQHMYRTAAYWGDKVLSITDDSNDVFWLSQVYYLMGEYGRAINLLKKQNLVESSVACRFLAVQCLIRTQKWQEALEYLGEENQFLTKSDISDSQQSNSGEGGIKLEASMCFLRGIVFKNLHNIDVAKQCFKEALRIDVKCYDALDIMISNNMLTTSEEQELINGLEFSKQLHGQDAEFVKMLYQSKMKKASLSRSDDLQYDRFDEQEEIYTTLATKFQTENADLLHAKADVYFTQGRFEKCLECTKRILEMDKFNLACIPMHLVSLYELDLKNELFLIGHELVDQHPKEAVTWFAVGVYYYLIGNIPEARRYFIKASTIDSHYGPAWIGFGHTFALEGEHEKAISAYGTSTRLFQGSHLGPMYIGMQHLQQNNAALAEKYFDACLMICDSDPLLLNEMGVMYYQLGRYDEAITSLHKVVKKLEHSQRKNVIWETTWLNLAHAYRKQGNYKEAETYFLKVDSIAKPGPTRASALVGLGFIYQIMGESKDAMEAYHKALAIRPGDQTATDMLQRIMEEKVRDYEMEWMKDALPEEMLDDDGVERSIRALEEHRTASTRALAALDASGSGSGLGASSVEGGGVAAGIEGTGRRKGTVSGLGDGGGGGGGRGKAKKENGPED</sequence>
<gene>
    <name evidence="9" type="primary">CDC16</name>
    <name evidence="9" type="ORF">BGZ96_001377</name>
</gene>
<evidence type="ECO:0000256" key="6">
    <source>
        <dbReference type="ARBA" id="ARBA00023306"/>
    </source>
</evidence>
<evidence type="ECO:0000256" key="2">
    <source>
        <dbReference type="ARBA" id="ARBA00022737"/>
    </source>
</evidence>
<feature type="compositionally biased region" description="Gly residues" evidence="8">
    <location>
        <begin position="959"/>
        <end position="971"/>
    </location>
</feature>
<name>A0ABQ7JMR4_9FUNG</name>
<keyword evidence="1" id="KW-0132">Cell division</keyword>
<dbReference type="EMBL" id="JAAAIM010001225">
    <property type="protein sequence ID" value="KAG0280895.1"/>
    <property type="molecule type" value="Genomic_DNA"/>
</dbReference>
<feature type="region of interest" description="Disordered" evidence="8">
    <location>
        <begin position="927"/>
        <end position="982"/>
    </location>
</feature>
<dbReference type="PROSITE" id="PS50005">
    <property type="entry name" value="TPR"/>
    <property type="match status" value="4"/>
</dbReference>
<dbReference type="SMART" id="SM00028">
    <property type="entry name" value="TPR"/>
    <property type="match status" value="8"/>
</dbReference>
<dbReference type="Pfam" id="PF13374">
    <property type="entry name" value="TPR_10"/>
    <property type="match status" value="1"/>
</dbReference>
<organism evidence="9 10">
    <name type="scientific">Linnemannia gamsii</name>
    <dbReference type="NCBI Taxonomy" id="64522"/>
    <lineage>
        <taxon>Eukaryota</taxon>
        <taxon>Fungi</taxon>
        <taxon>Fungi incertae sedis</taxon>
        <taxon>Mucoromycota</taxon>
        <taxon>Mortierellomycotina</taxon>
        <taxon>Mortierellomycetes</taxon>
        <taxon>Mortierellales</taxon>
        <taxon>Mortierellaceae</taxon>
        <taxon>Linnemannia</taxon>
    </lineage>
</organism>
<dbReference type="SUPFAM" id="SSF48452">
    <property type="entry name" value="TPR-like"/>
    <property type="match status" value="2"/>
</dbReference>
<dbReference type="Gene3D" id="1.25.40.10">
    <property type="entry name" value="Tetratricopeptide repeat domain"/>
    <property type="match status" value="1"/>
</dbReference>
<accession>A0ABQ7JMR4</accession>